<dbReference type="GeneID" id="18831360"/>
<dbReference type="HOGENOM" id="CLU_001570_2_3_1"/>
<comment type="similarity">
    <text evidence="3 10">Belongs to the cytochrome P450 family.</text>
</comment>
<dbReference type="GO" id="GO:0004497">
    <property type="term" value="F:monooxygenase activity"/>
    <property type="evidence" value="ECO:0007669"/>
    <property type="project" value="UniProtKB-KW"/>
</dbReference>
<sequence>MEPFSPRLALLAVLGWFFYKYLRTTKPTRLPLPPGPKGYPIIGSLFDFPTTKPWLVYDKWFKTYGDIVYLKVLGRSFLLLGTLERVNDIFERRSKNYSDRPRMPMLLENIGLGFLFVLLPYGSSWRRQRRAFHNFFHPNVVDTYYPIQVNAARRFLRNILVSSPERHVELMHTALAETIMEVSYGIKIKGLDDPYVKDAESVLEGLADGGTPGRYLVDVFPFMKHIPAWFPGAGWKRKANAWQDVNRYVARKPFELVKEQMKVGTAAPSIAASLIQKLHDQNSPDLDRATEEEVAMNTCAIAYIGGSDTTIAAIQTFFLAMCLYPEAQKKGQAELDRVLKGRLPEFDDRPSLPYIIAMVKETMRWLTVTPFGQVHMATDDDEYEGYHIPKGTIVIGDAWRILHDPEIYKNPDHFVPDRFIKDGKFNEEIRDPSVAAFGFGRRICPGRYFSDNSLFIMIASVLAVYDVKPQIDDNGREVEIKVDVTGELLSHPLPFSFRIIPRSKAAVYLVNSSELLE</sequence>
<dbReference type="CDD" id="cd11065">
    <property type="entry name" value="CYP64-like"/>
    <property type="match status" value="1"/>
</dbReference>
<organism evidence="11 12">
    <name type="scientific">Agaricus bisporus var. burnettii (strain JB137-S8 / ATCC MYA-4627 / FGSC 10392)</name>
    <name type="common">White button mushroom</name>
    <dbReference type="NCBI Taxonomy" id="597362"/>
    <lineage>
        <taxon>Eukaryota</taxon>
        <taxon>Fungi</taxon>
        <taxon>Dikarya</taxon>
        <taxon>Basidiomycota</taxon>
        <taxon>Agaricomycotina</taxon>
        <taxon>Agaricomycetes</taxon>
        <taxon>Agaricomycetidae</taxon>
        <taxon>Agaricales</taxon>
        <taxon>Agaricineae</taxon>
        <taxon>Agaricaceae</taxon>
        <taxon>Agaricus</taxon>
    </lineage>
</organism>
<dbReference type="EMBL" id="JH971394">
    <property type="protein sequence ID" value="EKM77757.1"/>
    <property type="molecule type" value="Genomic_DNA"/>
</dbReference>
<dbReference type="PANTHER" id="PTHR46300:SF7">
    <property type="entry name" value="P450, PUTATIVE (EUROFUNG)-RELATED"/>
    <property type="match status" value="1"/>
</dbReference>
<name>K5X4A3_AGABU</name>
<keyword evidence="7 9" id="KW-0408">Iron</keyword>
<dbReference type="GO" id="GO:0005506">
    <property type="term" value="F:iron ion binding"/>
    <property type="evidence" value="ECO:0007669"/>
    <property type="project" value="InterPro"/>
</dbReference>
<evidence type="ECO:0000256" key="4">
    <source>
        <dbReference type="ARBA" id="ARBA00022617"/>
    </source>
</evidence>
<keyword evidence="5 9" id="KW-0479">Metal-binding</keyword>
<dbReference type="AlphaFoldDB" id="K5X4A3"/>
<evidence type="ECO:0000256" key="6">
    <source>
        <dbReference type="ARBA" id="ARBA00023002"/>
    </source>
</evidence>
<evidence type="ECO:0000313" key="11">
    <source>
        <dbReference type="EMBL" id="EKM77757.1"/>
    </source>
</evidence>
<dbReference type="SUPFAM" id="SSF48264">
    <property type="entry name" value="Cytochrome P450"/>
    <property type="match status" value="1"/>
</dbReference>
<dbReference type="Pfam" id="PF00067">
    <property type="entry name" value="p450"/>
    <property type="match status" value="1"/>
</dbReference>
<feature type="binding site" description="axial binding residue" evidence="9">
    <location>
        <position position="444"/>
    </location>
    <ligand>
        <name>heme</name>
        <dbReference type="ChEBI" id="CHEBI:30413"/>
    </ligand>
    <ligandPart>
        <name>Fe</name>
        <dbReference type="ChEBI" id="CHEBI:18248"/>
    </ligandPart>
</feature>
<dbReference type="OMA" id="WAMLLMM"/>
<keyword evidence="4 9" id="KW-0349">Heme</keyword>
<dbReference type="InterPro" id="IPR050364">
    <property type="entry name" value="Cytochrome_P450_fung"/>
</dbReference>
<dbReference type="InterPro" id="IPR017972">
    <property type="entry name" value="Cyt_P450_CS"/>
</dbReference>
<comment type="pathway">
    <text evidence="2">Secondary metabolite biosynthesis.</text>
</comment>
<dbReference type="eggNOG" id="KOG0156">
    <property type="taxonomic scope" value="Eukaryota"/>
</dbReference>
<dbReference type="RefSeq" id="XP_007331526.1">
    <property type="nucleotide sequence ID" value="XM_007331464.1"/>
</dbReference>
<comment type="cofactor">
    <cofactor evidence="1 9">
        <name>heme</name>
        <dbReference type="ChEBI" id="CHEBI:30413"/>
    </cofactor>
</comment>
<evidence type="ECO:0000256" key="5">
    <source>
        <dbReference type="ARBA" id="ARBA00022723"/>
    </source>
</evidence>
<evidence type="ECO:0008006" key="13">
    <source>
        <dbReference type="Google" id="ProtNLM"/>
    </source>
</evidence>
<keyword evidence="6 10" id="KW-0560">Oxidoreductase</keyword>
<dbReference type="InterPro" id="IPR001128">
    <property type="entry name" value="Cyt_P450"/>
</dbReference>
<dbReference type="PRINTS" id="PR00463">
    <property type="entry name" value="EP450I"/>
</dbReference>
<gene>
    <name evidence="11" type="ORF">AGABI1DRAFT_76747</name>
</gene>
<keyword evidence="12" id="KW-1185">Reference proteome</keyword>
<evidence type="ECO:0000256" key="9">
    <source>
        <dbReference type="PIRSR" id="PIRSR602401-1"/>
    </source>
</evidence>
<dbReference type="KEGG" id="abp:AGABI1DRAFT76747"/>
<keyword evidence="8 10" id="KW-0503">Monooxygenase</keyword>
<dbReference type="InParanoid" id="K5X4A3"/>
<evidence type="ECO:0000256" key="8">
    <source>
        <dbReference type="ARBA" id="ARBA00023033"/>
    </source>
</evidence>
<evidence type="ECO:0000256" key="10">
    <source>
        <dbReference type="RuleBase" id="RU000461"/>
    </source>
</evidence>
<reference evidence="12" key="1">
    <citation type="journal article" date="2012" name="Proc. Natl. Acad. Sci. U.S.A.">
        <title>Genome sequence of the button mushroom Agaricus bisporus reveals mechanisms governing adaptation to a humic-rich ecological niche.</title>
        <authorList>
            <person name="Morin E."/>
            <person name="Kohler A."/>
            <person name="Baker A.R."/>
            <person name="Foulongne-Oriol M."/>
            <person name="Lombard V."/>
            <person name="Nagy L.G."/>
            <person name="Ohm R.A."/>
            <person name="Patyshakuliyeva A."/>
            <person name="Brun A."/>
            <person name="Aerts A.L."/>
            <person name="Bailey A.M."/>
            <person name="Billette C."/>
            <person name="Coutinho P.M."/>
            <person name="Deakin G."/>
            <person name="Doddapaneni H."/>
            <person name="Floudas D."/>
            <person name="Grimwood J."/>
            <person name="Hilden K."/>
            <person name="Kuees U."/>
            <person name="LaButti K.M."/>
            <person name="Lapidus A."/>
            <person name="Lindquist E.A."/>
            <person name="Lucas S.M."/>
            <person name="Murat C."/>
            <person name="Riley R.W."/>
            <person name="Salamov A.A."/>
            <person name="Schmutz J."/>
            <person name="Subramanian V."/>
            <person name="Woesten H.A.B."/>
            <person name="Xu J."/>
            <person name="Eastwood D.C."/>
            <person name="Foster G.D."/>
            <person name="Sonnenberg A.S."/>
            <person name="Cullen D."/>
            <person name="de Vries R.P."/>
            <person name="Lundell T."/>
            <person name="Hibbett D.S."/>
            <person name="Henrissat B."/>
            <person name="Burton K.S."/>
            <person name="Kerrigan R.W."/>
            <person name="Challen M.P."/>
            <person name="Grigoriev I.V."/>
            <person name="Martin F."/>
        </authorList>
    </citation>
    <scope>NUCLEOTIDE SEQUENCE [LARGE SCALE GENOMIC DNA]</scope>
    <source>
        <strain evidence="12">JB137-S8 / ATCC MYA-4627 / FGSC 10392</strain>
    </source>
</reference>
<dbReference type="InterPro" id="IPR002401">
    <property type="entry name" value="Cyt_P450_E_grp-I"/>
</dbReference>
<accession>K5X4A3</accession>
<evidence type="ECO:0000256" key="1">
    <source>
        <dbReference type="ARBA" id="ARBA00001971"/>
    </source>
</evidence>
<dbReference type="PANTHER" id="PTHR46300">
    <property type="entry name" value="P450, PUTATIVE (EUROFUNG)-RELATED-RELATED"/>
    <property type="match status" value="1"/>
</dbReference>
<evidence type="ECO:0000256" key="7">
    <source>
        <dbReference type="ARBA" id="ARBA00023004"/>
    </source>
</evidence>
<protein>
    <recommendedName>
        <fullName evidence="13">Cytochrome P450</fullName>
    </recommendedName>
</protein>
<dbReference type="STRING" id="597362.K5X4A3"/>
<dbReference type="InterPro" id="IPR036396">
    <property type="entry name" value="Cyt_P450_sf"/>
</dbReference>
<proteinExistence type="inferred from homology"/>
<dbReference type="OrthoDB" id="2789670at2759"/>
<dbReference type="Proteomes" id="UP000008493">
    <property type="component" value="Unassembled WGS sequence"/>
</dbReference>
<evidence type="ECO:0000256" key="2">
    <source>
        <dbReference type="ARBA" id="ARBA00005179"/>
    </source>
</evidence>
<dbReference type="GO" id="GO:0020037">
    <property type="term" value="F:heme binding"/>
    <property type="evidence" value="ECO:0007669"/>
    <property type="project" value="InterPro"/>
</dbReference>
<evidence type="ECO:0000313" key="12">
    <source>
        <dbReference type="Proteomes" id="UP000008493"/>
    </source>
</evidence>
<dbReference type="GO" id="GO:0016705">
    <property type="term" value="F:oxidoreductase activity, acting on paired donors, with incorporation or reduction of molecular oxygen"/>
    <property type="evidence" value="ECO:0007669"/>
    <property type="project" value="InterPro"/>
</dbReference>
<dbReference type="PROSITE" id="PS00086">
    <property type="entry name" value="CYTOCHROME_P450"/>
    <property type="match status" value="1"/>
</dbReference>
<evidence type="ECO:0000256" key="3">
    <source>
        <dbReference type="ARBA" id="ARBA00010617"/>
    </source>
</evidence>
<dbReference type="Gene3D" id="1.10.630.10">
    <property type="entry name" value="Cytochrome P450"/>
    <property type="match status" value="1"/>
</dbReference>